<evidence type="ECO:0000256" key="9">
    <source>
        <dbReference type="ARBA" id="ARBA00022777"/>
    </source>
</evidence>
<dbReference type="RefSeq" id="WP_189483465.1">
    <property type="nucleotide sequence ID" value="NZ_BMYR01000010.1"/>
</dbReference>
<dbReference type="SMART" id="SM00387">
    <property type="entry name" value="HATPase_c"/>
    <property type="match status" value="1"/>
</dbReference>
<comment type="catalytic activity">
    <reaction evidence="1">
        <text>ATP + protein L-histidine = ADP + protein N-phospho-L-histidine.</text>
        <dbReference type="EC" id="2.7.13.3"/>
    </reaction>
</comment>
<name>A0ABQ2WRJ4_9ALTE</name>
<dbReference type="PANTHER" id="PTHR43065">
    <property type="entry name" value="SENSOR HISTIDINE KINASE"/>
    <property type="match status" value="1"/>
</dbReference>
<keyword evidence="13 15" id="KW-0472">Membrane</keyword>
<sequence length="595" mass="66631">MRPFYRQPLFIICSLVLITLGSYQLIFQQLLKQSQQLSLKHGVEFNQYLNLQLTRFSTLTDTLAQRPELQQLLQNPTVAAQQTALSQLLADFNLASGSASIYLMDPQGVVLASSNYGEPVSFMAYNFGFRPYFTETIRANKSYVDYGLGWVSNERGIYFASTVSNAQQQILGVLTVKLNIDQLELAYQSIASQSPLLFMLVDEEQTVIASNHEPWRLTWLGEDATTRPRHPGVTLHALKVKQQGPLWRLASDPLQQPDQSKQYAVTVKDNQRLPWQLVLLQPAAPLKVQAIQLATSLCLFLSVLLLAISFWRSRRQQQRQKAVMFTQLELAVAERTESLQQSNQQLQHEIQQRNEAEQGLQQAQEQLLQAAKLATIGQLSASINHEINQPLTAMHSYLQSAQLLLQKARYSELAENLDKISQMLLRLNHIVKQFKSFSRKAANSPAPVRLKHVIENALGILQPALKQQQAQIQLQDVAATQVKVDPLQLEQVLVNLLGNALQAAAQNSSPSLTIQINQSVDKAILQIHDNGPGIQPHVMEHLFEPFFTTKQGSGLGLGLSISRQIVQSYHGNLQIENHPAGGAIVTLTLPRYISE</sequence>
<dbReference type="InterPro" id="IPR003594">
    <property type="entry name" value="HATPase_dom"/>
</dbReference>
<evidence type="ECO:0000256" key="11">
    <source>
        <dbReference type="ARBA" id="ARBA00022989"/>
    </source>
</evidence>
<dbReference type="CDD" id="cd00075">
    <property type="entry name" value="HATPase"/>
    <property type="match status" value="1"/>
</dbReference>
<dbReference type="InterPro" id="IPR017055">
    <property type="entry name" value="Sig_transdc_His_kinase_DctB"/>
</dbReference>
<keyword evidence="10" id="KW-0067">ATP-binding</keyword>
<dbReference type="CDD" id="cd12914">
    <property type="entry name" value="PDC1_DGC_like"/>
    <property type="match status" value="1"/>
</dbReference>
<proteinExistence type="predicted"/>
<keyword evidence="5" id="KW-0597">Phosphoprotein</keyword>
<dbReference type="Gene3D" id="3.30.450.20">
    <property type="entry name" value="PAS domain"/>
    <property type="match status" value="1"/>
</dbReference>
<protein>
    <recommendedName>
        <fullName evidence="3">histidine kinase</fullName>
        <ecNumber evidence="3">2.7.13.3</ecNumber>
    </recommendedName>
</protein>
<dbReference type="Pfam" id="PF00512">
    <property type="entry name" value="HisKA"/>
    <property type="match status" value="1"/>
</dbReference>
<keyword evidence="12" id="KW-0902">Two-component regulatory system</keyword>
<dbReference type="Proteomes" id="UP000634667">
    <property type="component" value="Unassembled WGS sequence"/>
</dbReference>
<dbReference type="SUPFAM" id="SSF103190">
    <property type="entry name" value="Sensory domain-like"/>
    <property type="match status" value="1"/>
</dbReference>
<evidence type="ECO:0000256" key="1">
    <source>
        <dbReference type="ARBA" id="ARBA00000085"/>
    </source>
</evidence>
<keyword evidence="11 15" id="KW-1133">Transmembrane helix</keyword>
<evidence type="ECO:0000256" key="12">
    <source>
        <dbReference type="ARBA" id="ARBA00023012"/>
    </source>
</evidence>
<dbReference type="InterPro" id="IPR004358">
    <property type="entry name" value="Sig_transdc_His_kin-like_C"/>
</dbReference>
<dbReference type="InterPro" id="IPR003661">
    <property type="entry name" value="HisK_dim/P_dom"/>
</dbReference>
<dbReference type="PRINTS" id="PR00344">
    <property type="entry name" value="BCTRLSENSOR"/>
</dbReference>
<keyword evidence="9" id="KW-0418">Kinase</keyword>
<evidence type="ECO:0000256" key="4">
    <source>
        <dbReference type="ARBA" id="ARBA00022475"/>
    </source>
</evidence>
<evidence type="ECO:0000256" key="8">
    <source>
        <dbReference type="ARBA" id="ARBA00022741"/>
    </source>
</evidence>
<dbReference type="InterPro" id="IPR029151">
    <property type="entry name" value="Sensor-like_sf"/>
</dbReference>
<dbReference type="Pfam" id="PF02743">
    <property type="entry name" value="dCache_1"/>
    <property type="match status" value="1"/>
</dbReference>
<dbReference type="PROSITE" id="PS50109">
    <property type="entry name" value="HIS_KIN"/>
    <property type="match status" value="1"/>
</dbReference>
<evidence type="ECO:0000256" key="14">
    <source>
        <dbReference type="SAM" id="Coils"/>
    </source>
</evidence>
<dbReference type="SMART" id="SM00388">
    <property type="entry name" value="HisKA"/>
    <property type="match status" value="1"/>
</dbReference>
<evidence type="ECO:0000259" key="16">
    <source>
        <dbReference type="PROSITE" id="PS50109"/>
    </source>
</evidence>
<dbReference type="InterPro" id="IPR036890">
    <property type="entry name" value="HATPase_C_sf"/>
</dbReference>
<evidence type="ECO:0000256" key="10">
    <source>
        <dbReference type="ARBA" id="ARBA00022840"/>
    </source>
</evidence>
<dbReference type="EMBL" id="BMYR01000010">
    <property type="protein sequence ID" value="GGW67179.1"/>
    <property type="molecule type" value="Genomic_DNA"/>
</dbReference>
<feature type="coiled-coil region" evidence="14">
    <location>
        <begin position="336"/>
        <end position="373"/>
    </location>
</feature>
<evidence type="ECO:0000313" key="18">
    <source>
        <dbReference type="Proteomes" id="UP000634667"/>
    </source>
</evidence>
<keyword evidence="4" id="KW-1003">Cell membrane</keyword>
<evidence type="ECO:0000313" key="17">
    <source>
        <dbReference type="EMBL" id="GGW67179.1"/>
    </source>
</evidence>
<dbReference type="InterPro" id="IPR033479">
    <property type="entry name" value="dCache_1"/>
</dbReference>
<evidence type="ECO:0000256" key="7">
    <source>
        <dbReference type="ARBA" id="ARBA00022692"/>
    </source>
</evidence>
<reference evidence="18" key="1">
    <citation type="journal article" date="2019" name="Int. J. Syst. Evol. Microbiol.">
        <title>The Global Catalogue of Microorganisms (GCM) 10K type strain sequencing project: providing services to taxonomists for standard genome sequencing and annotation.</title>
        <authorList>
            <consortium name="The Broad Institute Genomics Platform"/>
            <consortium name="The Broad Institute Genome Sequencing Center for Infectious Disease"/>
            <person name="Wu L."/>
            <person name="Ma J."/>
        </authorList>
    </citation>
    <scope>NUCLEOTIDE SEQUENCE [LARGE SCALE GENOMIC DNA]</scope>
    <source>
        <strain evidence="18">KCTC 23723</strain>
    </source>
</reference>
<evidence type="ECO:0000256" key="6">
    <source>
        <dbReference type="ARBA" id="ARBA00022679"/>
    </source>
</evidence>
<keyword evidence="18" id="KW-1185">Reference proteome</keyword>
<dbReference type="EC" id="2.7.13.3" evidence="3"/>
<keyword evidence="7 15" id="KW-0812">Transmembrane</keyword>
<dbReference type="SUPFAM" id="SSF47384">
    <property type="entry name" value="Homodimeric domain of signal transducing histidine kinase"/>
    <property type="match status" value="1"/>
</dbReference>
<dbReference type="Gene3D" id="1.10.287.130">
    <property type="match status" value="1"/>
</dbReference>
<dbReference type="PANTHER" id="PTHR43065:SF10">
    <property type="entry name" value="PEROXIDE STRESS-ACTIVATED HISTIDINE KINASE MAK3"/>
    <property type="match status" value="1"/>
</dbReference>
<feature type="transmembrane region" description="Helical" evidence="15">
    <location>
        <begin position="290"/>
        <end position="311"/>
    </location>
</feature>
<dbReference type="InterPro" id="IPR036097">
    <property type="entry name" value="HisK_dim/P_sf"/>
</dbReference>
<evidence type="ECO:0000256" key="15">
    <source>
        <dbReference type="SAM" id="Phobius"/>
    </source>
</evidence>
<dbReference type="CDD" id="cd00082">
    <property type="entry name" value="HisKA"/>
    <property type="match status" value="1"/>
</dbReference>
<evidence type="ECO:0000256" key="3">
    <source>
        <dbReference type="ARBA" id="ARBA00012438"/>
    </source>
</evidence>
<accession>A0ABQ2WRJ4</accession>
<evidence type="ECO:0000256" key="2">
    <source>
        <dbReference type="ARBA" id="ARBA00004651"/>
    </source>
</evidence>
<dbReference type="InterPro" id="IPR005467">
    <property type="entry name" value="His_kinase_dom"/>
</dbReference>
<dbReference type="SUPFAM" id="SSF55874">
    <property type="entry name" value="ATPase domain of HSP90 chaperone/DNA topoisomerase II/histidine kinase"/>
    <property type="match status" value="1"/>
</dbReference>
<dbReference type="Gene3D" id="3.30.565.10">
    <property type="entry name" value="Histidine kinase-like ATPase, C-terminal domain"/>
    <property type="match status" value="1"/>
</dbReference>
<comment type="caution">
    <text evidence="17">The sequence shown here is derived from an EMBL/GenBank/DDBJ whole genome shotgun (WGS) entry which is preliminary data.</text>
</comment>
<dbReference type="PIRSF" id="PIRSF036431">
    <property type="entry name" value="STHK_DctB"/>
    <property type="match status" value="1"/>
</dbReference>
<organism evidence="17 18">
    <name type="scientific">Alishewanella tabrizica</name>
    <dbReference type="NCBI Taxonomy" id="671278"/>
    <lineage>
        <taxon>Bacteria</taxon>
        <taxon>Pseudomonadati</taxon>
        <taxon>Pseudomonadota</taxon>
        <taxon>Gammaproteobacteria</taxon>
        <taxon>Alteromonadales</taxon>
        <taxon>Alteromonadaceae</taxon>
        <taxon>Alishewanella</taxon>
    </lineage>
</organism>
<evidence type="ECO:0000256" key="5">
    <source>
        <dbReference type="ARBA" id="ARBA00022553"/>
    </source>
</evidence>
<keyword evidence="14" id="KW-0175">Coiled coil</keyword>
<comment type="subcellular location">
    <subcellularLocation>
        <location evidence="2">Cell membrane</location>
        <topology evidence="2">Multi-pass membrane protein</topology>
    </subcellularLocation>
</comment>
<keyword evidence="6" id="KW-0808">Transferase</keyword>
<evidence type="ECO:0000256" key="13">
    <source>
        <dbReference type="ARBA" id="ARBA00023136"/>
    </source>
</evidence>
<gene>
    <name evidence="17" type="primary">dctB</name>
    <name evidence="17" type="ORF">GCM10008111_23930</name>
</gene>
<feature type="domain" description="Histidine kinase" evidence="16">
    <location>
        <begin position="382"/>
        <end position="593"/>
    </location>
</feature>
<keyword evidence="8" id="KW-0547">Nucleotide-binding</keyword>
<dbReference type="Pfam" id="PF02518">
    <property type="entry name" value="HATPase_c"/>
    <property type="match status" value="1"/>
</dbReference>